<dbReference type="GO" id="GO:0046872">
    <property type="term" value="F:metal ion binding"/>
    <property type="evidence" value="ECO:0007669"/>
    <property type="project" value="UniProtKB-ARBA"/>
</dbReference>
<gene>
    <name evidence="3" type="primary">LOC106174609</name>
</gene>
<dbReference type="GO" id="GO:0051213">
    <property type="term" value="F:dioxygenase activity"/>
    <property type="evidence" value="ECO:0007669"/>
    <property type="project" value="UniProtKB-KW"/>
</dbReference>
<evidence type="ECO:0000256" key="1">
    <source>
        <dbReference type="ARBA" id="ARBA00001962"/>
    </source>
</evidence>
<dbReference type="PANTHER" id="PTHR20883">
    <property type="entry name" value="PHYTANOYL-COA DIOXYGENASE DOMAIN CONTAINING 1"/>
    <property type="match status" value="1"/>
</dbReference>
<dbReference type="AlphaFoldDB" id="A0A1S3JNX8"/>
<organism evidence="2 3">
    <name type="scientific">Lingula anatina</name>
    <name type="common">Brachiopod</name>
    <name type="synonym">Lingula unguis</name>
    <dbReference type="NCBI Taxonomy" id="7574"/>
    <lineage>
        <taxon>Eukaryota</taxon>
        <taxon>Metazoa</taxon>
        <taxon>Spiralia</taxon>
        <taxon>Lophotrochozoa</taxon>
        <taxon>Brachiopoda</taxon>
        <taxon>Linguliformea</taxon>
        <taxon>Lingulata</taxon>
        <taxon>Lingulida</taxon>
        <taxon>Linguloidea</taxon>
        <taxon>Lingulidae</taxon>
        <taxon>Lingula</taxon>
    </lineage>
</organism>
<reference evidence="3" key="1">
    <citation type="submission" date="2025-08" db="UniProtKB">
        <authorList>
            <consortium name="RefSeq"/>
        </authorList>
    </citation>
    <scope>IDENTIFICATION</scope>
    <source>
        <tissue evidence="3">Gonads</tissue>
    </source>
</reference>
<proteinExistence type="predicted"/>
<dbReference type="OrthoDB" id="445007at2759"/>
<accession>A0A1S3JNX8</accession>
<dbReference type="InterPro" id="IPR008775">
    <property type="entry name" value="Phytyl_CoA_dOase-like"/>
</dbReference>
<dbReference type="SUPFAM" id="SSF51197">
    <property type="entry name" value="Clavaminate synthase-like"/>
    <property type="match status" value="1"/>
</dbReference>
<keyword evidence="3" id="KW-0560">Oxidoreductase</keyword>
<protein>
    <submittedName>
        <fullName evidence="3">Phytanoyl-CoA dioxygenase, peroxisomal</fullName>
    </submittedName>
</protein>
<name>A0A1S3JNX8_LINAN</name>
<dbReference type="Proteomes" id="UP000085678">
    <property type="component" value="Unplaced"/>
</dbReference>
<comment type="cofactor">
    <cofactor evidence="1">
        <name>Fe cation</name>
        <dbReference type="ChEBI" id="CHEBI:24875"/>
    </cofactor>
</comment>
<dbReference type="KEGG" id="lak:106174609"/>
<dbReference type="RefSeq" id="XP_013411699.1">
    <property type="nucleotide sequence ID" value="XM_013556245.1"/>
</dbReference>
<sequence>MSASMSQQPREFSPGILDWSTVHKPTGELFPPVKDKNEWNKFKWSQDQVDQFRRDGFLLHVPLLTEEQCDKILEDFKYFMDPRARHPGHAMLYEFHANQCNDPNNVVMHVLGHWRLTKALHDLVFLPQVVVPASQLVDESCPEAAVRLWTDQLFLKPPRHGGVVAWHQDYSYWVRTKPMKHITVHIALDDQTEENGCIQYVPGSHRWTRNGDPFPVLDHSFRDMEGIKSILTDEEKAAFKPVPALLKKGHASFHNAMTVHGSYDNKTDKPRRAAVLNYFADGVYSDTDKAMLRGNSGTDTDENLDDKLSQETIIPKGHKMEGQFFPLVYDPAWTK</sequence>
<keyword evidence="2" id="KW-1185">Reference proteome</keyword>
<keyword evidence="3" id="KW-0223">Dioxygenase</keyword>
<dbReference type="InParanoid" id="A0A1S3JNX8"/>
<dbReference type="PANTHER" id="PTHR20883:SF48">
    <property type="entry name" value="ECTOINE DIOXYGENASE"/>
    <property type="match status" value="1"/>
</dbReference>
<evidence type="ECO:0000313" key="3">
    <source>
        <dbReference type="RefSeq" id="XP_013411699.1"/>
    </source>
</evidence>
<dbReference type="Pfam" id="PF05721">
    <property type="entry name" value="PhyH"/>
    <property type="match status" value="1"/>
</dbReference>
<dbReference type="Gene3D" id="2.60.120.620">
    <property type="entry name" value="q2cbj1_9rhob like domain"/>
    <property type="match status" value="1"/>
</dbReference>
<dbReference type="GeneID" id="106174609"/>
<evidence type="ECO:0000313" key="2">
    <source>
        <dbReference type="Proteomes" id="UP000085678"/>
    </source>
</evidence>